<evidence type="ECO:0000313" key="3">
    <source>
        <dbReference type="Proteomes" id="UP000503399"/>
    </source>
</evidence>
<dbReference type="AlphaFoldDB" id="A0A6F8ZIL2"/>
<sequence>MRWVRRCRTAWPRRAGQASAGMLLSLPLWAAIAAAGFWALRVFFLWIVLETAARGAWVQVEANGCWTPQATQVTQRAVRIAGVPWGSVTATVTPAGRAGYGTPMTLVLGARLTWYGKALPGGGWTLAATRSGVSLAPASGGGCAAPPG</sequence>
<dbReference type="Proteomes" id="UP000503399">
    <property type="component" value="Chromosome"/>
</dbReference>
<dbReference type="KEGG" id="hfv:R50_1933"/>
<organism evidence="2 3">
    <name type="scientific">Candidatus Hydrogenisulfobacillus filiaventi</name>
    <dbReference type="NCBI Taxonomy" id="2707344"/>
    <lineage>
        <taxon>Bacteria</taxon>
        <taxon>Bacillati</taxon>
        <taxon>Bacillota</taxon>
        <taxon>Clostridia</taxon>
        <taxon>Eubacteriales</taxon>
        <taxon>Clostridiales Family XVII. Incertae Sedis</taxon>
        <taxon>Candidatus Hydrogenisulfobacillus</taxon>
    </lineage>
</organism>
<dbReference type="EMBL" id="LR778114">
    <property type="protein sequence ID" value="CAB1129430.1"/>
    <property type="molecule type" value="Genomic_DNA"/>
</dbReference>
<reference evidence="2 3" key="1">
    <citation type="submission" date="2020-02" db="EMBL/GenBank/DDBJ databases">
        <authorList>
            <person name="Hogendoorn C."/>
        </authorList>
    </citation>
    <scope>NUCLEOTIDE SEQUENCE [LARGE SCALE GENOMIC DNA]</scope>
    <source>
        <strain evidence="2">R501</strain>
    </source>
</reference>
<accession>A0A6F8ZIL2</accession>
<evidence type="ECO:0000256" key="1">
    <source>
        <dbReference type="SAM" id="Phobius"/>
    </source>
</evidence>
<keyword evidence="3" id="KW-1185">Reference proteome</keyword>
<evidence type="ECO:0000313" key="2">
    <source>
        <dbReference type="EMBL" id="CAB1129430.1"/>
    </source>
</evidence>
<feature type="transmembrane region" description="Helical" evidence="1">
    <location>
        <begin position="21"/>
        <end position="49"/>
    </location>
</feature>
<name>A0A6F8ZIL2_9FIRM</name>
<gene>
    <name evidence="2" type="ORF">R50_1933</name>
</gene>
<proteinExistence type="predicted"/>
<keyword evidence="1" id="KW-0472">Membrane</keyword>
<keyword evidence="1" id="KW-1133">Transmembrane helix</keyword>
<protein>
    <submittedName>
        <fullName evidence="2">Uncharacterized protein</fullName>
    </submittedName>
</protein>
<keyword evidence="1" id="KW-0812">Transmembrane</keyword>